<keyword evidence="6" id="KW-1133">Transmembrane helix</keyword>
<keyword evidence="9" id="KW-1185">Reference proteome</keyword>
<evidence type="ECO:0000259" key="7">
    <source>
        <dbReference type="PROSITE" id="PS50847"/>
    </source>
</evidence>
<reference evidence="8 9" key="1">
    <citation type="submission" date="2009-06" db="EMBL/GenBank/DDBJ databases">
        <title>The Genome Sequence of Lactobacillus coleohominis strain 101-4-CHN.</title>
        <authorList>
            <consortium name="The Broad Institute Genome Sequencing Platform"/>
            <person name="Ward D."/>
            <person name="Young S.K."/>
            <person name="Zeng Q."/>
            <person name="Koehrsen M."/>
            <person name="Alvarado L."/>
            <person name="Berlin A."/>
            <person name="Borenstein D."/>
            <person name="Chen Z."/>
            <person name="Engels R."/>
            <person name="Freedman E."/>
            <person name="Gellesch M."/>
            <person name="Goldberg J."/>
            <person name="Griggs A."/>
            <person name="Gujja S."/>
            <person name="Heiman D."/>
            <person name="Hepburn T."/>
            <person name="Howarth C."/>
            <person name="Jen D."/>
            <person name="Larson L."/>
            <person name="Lewis B."/>
            <person name="Mehta T."/>
            <person name="Park D."/>
            <person name="Pearson M."/>
            <person name="Roberts A."/>
            <person name="Saif S."/>
            <person name="Shea T."/>
            <person name="Shenoy N."/>
            <person name="Sisk P."/>
            <person name="Stolte C."/>
            <person name="Sykes S."/>
            <person name="Walk T."/>
            <person name="White J."/>
            <person name="Yandava C."/>
            <person name="Liu Y."/>
            <person name="Xu Q."/>
            <person name="Lander E."/>
            <person name="Nusbaum C."/>
            <person name="Galagan J."/>
            <person name="Birren B."/>
        </authorList>
    </citation>
    <scope>NUCLEOTIDE SEQUENCE [LARGE SCALE GENOMIC DNA]</scope>
    <source>
        <strain evidence="8 9">101-4-CHN</strain>
    </source>
</reference>
<protein>
    <submittedName>
        <fullName evidence="8">LPXTG-motif cell wall anchor domain protein</fullName>
    </submittedName>
</protein>
<evidence type="ECO:0000256" key="6">
    <source>
        <dbReference type="SAM" id="Phobius"/>
    </source>
</evidence>
<dbReference type="NCBIfam" id="NF038186">
    <property type="entry name" value="YPDG_rpt"/>
    <property type="match status" value="2"/>
</dbReference>
<dbReference type="Pfam" id="PF18957">
    <property type="entry name" value="RibLong"/>
    <property type="match status" value="2"/>
</dbReference>
<evidence type="ECO:0000256" key="5">
    <source>
        <dbReference type="SAM" id="MobiDB-lite"/>
    </source>
</evidence>
<sequence>MLVNIHSSLPIITKNNQTKENPNWDITFDNLNINAATFDGHQYSPIYFGAAWAGDNAAVTKENQKNIKVTFNNVNADVTDRPIISGFMTNWMGAADISGEAYTLVLKGNNNLTSNGYTGGSTPGDAGDAITAGNIIVEDGTTTVNMTRTSSYNLQYGGAAIRTSQPDTADSYTLDVKQGATLNVNGGKDVKGIVTANATTGTVNIDGTVNINMGTGHSIAVLAGNLNVGKTGDLEVQTQQLQNTDKTIANFNSGQYGVLSIGVGYPANLTNQDANTINDNGIIKVVRTATGETLSPIISMGSGSAGLLKGDFTVNVNQGATLDLQDSASQTGLGMIAVCGSSVKSFVNFTNPGYVNLQRLNALPKNGGDLVYLEGQPNGVTIAQSPIAQWDEANMTKSPSFTWIVNNVSSMNNWGTNASSGFAAAGQTAPENQKGQLKFLHSNGTVSMAPSQSGLNSYQYNGGQKVNKDSDQGIIVQGTAPDGSDYYEPYLVQFLNNFNYWTPQRLAMGTKLLNTPAVTVKDSDKYQPETQTINGKTNQTLADLKAADGIKDYIENDGSTSKVVPDLKTTVTWYDPSTDATEWTSLMGTQSAPTNPTGNLKTTDKSAWAKVTYEDGSVDFVNIPLNITNNQDQDSDLYQPTYDPMNVKQDETKTEDPTYTTKQDGTITINPDSRAPEGTKYEISNPSQVPFATVDSSTGKLTIAPTKDNSKTGLTTVPVTVTYPDKSTDTVNVPVYIGDTVHTGTITTELVNPSDPNGPKKATGAYAVVTDPAAVKAHETSVNSMDPAKMANNAVSAINHYTINPDGTVSSKVDPIDKSTAKIAWSGETPNTVVTTPTASKNLTGTVSVTVDDTTVDSNEMTIVAPGATAKDVTTPVRVVEGQSLTSAQGKALIDTTNLDKAGIKYNATWATTPKAGDTSATIRLTFTDKDAQGNFTYLDVPTKPGSIEVVPEGEYAPSYKPVSVEPGKIVTDPVISDTKTPEGTTFTKGTGNNVPTWATVDPSTGTITLKPGADVTPGHYEVPVTVKVPGKPDQTITAPVTVTGMDHEHNTWYGNQSSISFTTPTVPVHRTTNGYEIPVAEARYTTIEYQYDWQGGNNYGHKVTYTLQGDKYVGDNGKSFDASATQISWVPAGNGVLTPNTNWKVTTDDTGSILYDQAQAPDSPEQTTDGESLPGNSHWRMNYKLGDLRQYIGIGNSSSWSNVYFNFYGATTGKTLTFKQGEDISNLTQDKYRQLIDVTDLGQAGWNGQNVNPNAPQVLAYVEGTDAKKQFTMTWAPNGQPLTATVANGVKGVVRIIFNDGTYLDVPAAINVIADPDAGKTDQDKTEFSQKIVYTYNGKEIATININNIKKGSDVSADTLKSTIDGNVPSNYQIADGYTYQAGLTNVSATPDTIEVPLTLKSGETFNATGNLVYQTEDGKPVNTKAGKSGVEIKSNKGDTLTAALLHDLADQSLPEGYEIVTYPGSYNVESDGFTIPVIVKKSSTKVNYDPTNKDMNRDVVRTITIYKTDGTTQTVTQDVHFVRGGEGQVAETIDPDGQMHWTPWTVATKDGNTWKSNGAKATTGAWEEYDVDQVDGYTSTVDGKNAIKVAANNNITADTANANVTVAYTKATNPDDHNIDPTNPGESSDMFAHPTRTINVTDPTTGAINTTKQTVWFGRTKTVSTNPNAYGKGKNTKYGDWKLGKVVDGHFVIDANANSAWPEFDAPTFDGYTPSQAKVDAQKVEATTGDTEVNITYTQADNGNHDKGGNTTPTPTPGDNGDHNNGNGEGNGIANNNGDVKNTNNGASNNANNNKHALPQTGNDQSAAVAGLGLAGLTTMLGLAGLKKRKND</sequence>
<accession>C7XXP2</accession>
<dbReference type="Gene3D" id="2.60.40.4300">
    <property type="match status" value="2"/>
</dbReference>
<dbReference type="InterPro" id="IPR019931">
    <property type="entry name" value="LPXTG_anchor"/>
</dbReference>
<dbReference type="NCBIfam" id="TIGR01167">
    <property type="entry name" value="LPXTG_anchor"/>
    <property type="match status" value="1"/>
</dbReference>
<dbReference type="eggNOG" id="COG3064">
    <property type="taxonomic scope" value="Bacteria"/>
</dbReference>
<feature type="compositionally biased region" description="Polar residues" evidence="5">
    <location>
        <begin position="657"/>
        <end position="671"/>
    </location>
</feature>
<keyword evidence="3" id="KW-0732">Signal</keyword>
<keyword evidence="2" id="KW-0964">Secreted</keyword>
<evidence type="ECO:0000313" key="9">
    <source>
        <dbReference type="Proteomes" id="UP000003987"/>
    </source>
</evidence>
<keyword evidence="1" id="KW-0134">Cell wall</keyword>
<feature type="transmembrane region" description="Helical" evidence="6">
    <location>
        <begin position="1809"/>
        <end position="1828"/>
    </location>
</feature>
<evidence type="ECO:0000256" key="1">
    <source>
        <dbReference type="ARBA" id="ARBA00022512"/>
    </source>
</evidence>
<dbReference type="EMBL" id="GG698806">
    <property type="protein sequence ID" value="EEU29662.1"/>
    <property type="molecule type" value="Genomic_DNA"/>
</dbReference>
<evidence type="ECO:0000256" key="4">
    <source>
        <dbReference type="ARBA" id="ARBA00023088"/>
    </source>
</evidence>
<name>C7XXP2_9LACO</name>
<dbReference type="InterPro" id="IPR044055">
    <property type="entry name" value="RibLong"/>
</dbReference>
<dbReference type="Proteomes" id="UP000003987">
    <property type="component" value="Unassembled WGS sequence"/>
</dbReference>
<feature type="domain" description="Gram-positive cocci surface proteins LPxTG" evidence="7">
    <location>
        <begin position="1800"/>
        <end position="1834"/>
    </location>
</feature>
<feature type="region of interest" description="Disordered" evidence="5">
    <location>
        <begin position="647"/>
        <end position="675"/>
    </location>
</feature>
<dbReference type="SUPFAM" id="SSF49313">
    <property type="entry name" value="Cadherin-like"/>
    <property type="match status" value="1"/>
</dbReference>
<evidence type="ECO:0000256" key="2">
    <source>
        <dbReference type="ARBA" id="ARBA00022525"/>
    </source>
</evidence>
<evidence type="ECO:0000313" key="8">
    <source>
        <dbReference type="EMBL" id="EEU29662.1"/>
    </source>
</evidence>
<keyword evidence="6" id="KW-0812">Transmembrane</keyword>
<keyword evidence="4" id="KW-0572">Peptidoglycan-anchor</keyword>
<dbReference type="HOGENOM" id="CLU_230497_0_0_9"/>
<dbReference type="InterPro" id="IPR041495">
    <property type="entry name" value="Mub_B2"/>
</dbReference>
<feature type="region of interest" description="Disordered" evidence="5">
    <location>
        <begin position="1740"/>
        <end position="1805"/>
    </location>
</feature>
<dbReference type="Pfam" id="PF17966">
    <property type="entry name" value="Muc_B2"/>
    <property type="match status" value="1"/>
</dbReference>
<feature type="compositionally biased region" description="Low complexity" evidence="5">
    <location>
        <begin position="1751"/>
        <end position="1796"/>
    </location>
</feature>
<dbReference type="InterPro" id="IPR015919">
    <property type="entry name" value="Cadherin-like_sf"/>
</dbReference>
<dbReference type="GO" id="GO:0005509">
    <property type="term" value="F:calcium ion binding"/>
    <property type="evidence" value="ECO:0007669"/>
    <property type="project" value="InterPro"/>
</dbReference>
<proteinExistence type="predicted"/>
<keyword evidence="6" id="KW-0472">Membrane</keyword>
<evidence type="ECO:0000256" key="3">
    <source>
        <dbReference type="ARBA" id="ARBA00022729"/>
    </source>
</evidence>
<dbReference type="CDD" id="cd11304">
    <property type="entry name" value="Cadherin_repeat"/>
    <property type="match status" value="1"/>
</dbReference>
<organism evidence="8 9">
    <name type="scientific">Limosilactobacillus coleohominis 101-4-CHN</name>
    <dbReference type="NCBI Taxonomy" id="575594"/>
    <lineage>
        <taxon>Bacteria</taxon>
        <taxon>Bacillati</taxon>
        <taxon>Bacillota</taxon>
        <taxon>Bacilli</taxon>
        <taxon>Lactobacillales</taxon>
        <taxon>Lactobacillaceae</taxon>
        <taxon>Limosilactobacillus</taxon>
    </lineage>
</organism>
<dbReference type="GO" id="GO:0016020">
    <property type="term" value="C:membrane"/>
    <property type="evidence" value="ECO:0007669"/>
    <property type="project" value="InterPro"/>
</dbReference>
<dbReference type="PROSITE" id="PS50847">
    <property type="entry name" value="GRAM_POS_ANCHORING"/>
    <property type="match status" value="1"/>
</dbReference>
<gene>
    <name evidence="8" type="ORF">HMPREF0501_01456</name>
</gene>
<dbReference type="Pfam" id="PF00746">
    <property type="entry name" value="Gram_pos_anchor"/>
    <property type="match status" value="1"/>
</dbReference>
<dbReference type="STRING" id="575594.HMPREF0501_01456"/>